<dbReference type="AlphaFoldDB" id="A0A1V4H3A0"/>
<sequence length="149" mass="17323">MSDHTDPDYTDPDHTPSSRPSKHDIHQNVLLRWAFFIMGFIFVGLGILGAILPGMPTTVFILLAGYCWAKSSRRFHGWLMRHKIFGKMLIDWEERRAMPRFAKYLAWSMMTMSSAFLFWRLPPDKLWVAVLTSGICLVTAIWMYRLPDA</sequence>
<evidence type="ECO:0000313" key="4">
    <source>
        <dbReference type="EMBL" id="STZ01252.1"/>
    </source>
</evidence>
<dbReference type="PANTHER" id="PTHR35813">
    <property type="entry name" value="INNER MEMBRANE PROTEIN YBAN"/>
    <property type="match status" value="1"/>
</dbReference>
<evidence type="ECO:0000313" key="5">
    <source>
        <dbReference type="Proteomes" id="UP000191025"/>
    </source>
</evidence>
<feature type="region of interest" description="Disordered" evidence="1">
    <location>
        <begin position="1"/>
        <end position="22"/>
    </location>
</feature>
<keyword evidence="2" id="KW-0472">Membrane</keyword>
<keyword evidence="6" id="KW-1185">Reference proteome</keyword>
<dbReference type="PANTHER" id="PTHR35813:SF1">
    <property type="entry name" value="INNER MEMBRANE PROTEIN YBAN"/>
    <property type="match status" value="1"/>
</dbReference>
<reference evidence="4 6" key="3">
    <citation type="submission" date="2018-06" db="EMBL/GenBank/DDBJ databases">
        <authorList>
            <consortium name="Pathogen Informatics"/>
            <person name="Doyle S."/>
        </authorList>
    </citation>
    <scope>NUCLEOTIDE SEQUENCE [LARGE SCALE GENOMIC DNA]</scope>
    <source>
        <strain evidence="4 6">NCTC7911</strain>
    </source>
</reference>
<feature type="transmembrane region" description="Helical" evidence="2">
    <location>
        <begin position="29"/>
        <end position="52"/>
    </location>
</feature>
<dbReference type="Pfam" id="PF04304">
    <property type="entry name" value="DUF454"/>
    <property type="match status" value="1"/>
</dbReference>
<proteinExistence type="predicted"/>
<accession>A0A1V4H3A0</accession>
<feature type="transmembrane region" description="Helical" evidence="2">
    <location>
        <begin position="101"/>
        <end position="120"/>
    </location>
</feature>
<dbReference type="GO" id="GO:0005886">
    <property type="term" value="C:plasma membrane"/>
    <property type="evidence" value="ECO:0007669"/>
    <property type="project" value="TreeGrafter"/>
</dbReference>
<evidence type="ECO:0000313" key="6">
    <source>
        <dbReference type="Proteomes" id="UP000254107"/>
    </source>
</evidence>
<gene>
    <name evidence="4" type="primary">ybaN</name>
    <name evidence="3" type="ORF">B5J94_02200</name>
    <name evidence="4" type="ORF">NCTC7911_02679</name>
</gene>
<dbReference type="EMBL" id="MXAN01000010">
    <property type="protein sequence ID" value="OPH38866.1"/>
    <property type="molecule type" value="Genomic_DNA"/>
</dbReference>
<dbReference type="GeneID" id="302271172"/>
<name>A0A1V4H3A0_MORLA</name>
<dbReference type="InterPro" id="IPR007401">
    <property type="entry name" value="DUF454"/>
</dbReference>
<protein>
    <submittedName>
        <fullName evidence="4">Inner membrane protein ybaN</fullName>
    </submittedName>
</protein>
<evidence type="ECO:0000313" key="3">
    <source>
        <dbReference type="EMBL" id="OPH38866.1"/>
    </source>
</evidence>
<reference evidence="3" key="2">
    <citation type="submission" date="2017-03" db="EMBL/GenBank/DDBJ databases">
        <authorList>
            <person name="Afonso C.L."/>
            <person name="Miller P.J."/>
            <person name="Scott M.A."/>
            <person name="Spackman E."/>
            <person name="Goraichik I."/>
            <person name="Dimitrov K.M."/>
            <person name="Suarez D.L."/>
            <person name="Swayne D.E."/>
        </authorList>
    </citation>
    <scope>NUCLEOTIDE SEQUENCE</scope>
    <source>
        <strain evidence="3">CCUG 4441</strain>
    </source>
</reference>
<evidence type="ECO:0000256" key="2">
    <source>
        <dbReference type="SAM" id="Phobius"/>
    </source>
</evidence>
<reference evidence="5" key="1">
    <citation type="submission" date="2017-03" db="EMBL/GenBank/DDBJ databases">
        <title>Draft genome sequence of Moraxella equi CCUG 4950T type strain.</title>
        <authorList>
            <person name="Salva-Serra F."/>
            <person name="Engstrom-Jakobsson H."/>
            <person name="Thorell K."/>
            <person name="Jaen-Luchoro D."/>
            <person name="Gonzales-Siles L."/>
            <person name="Karlsson R."/>
            <person name="Yazdan S."/>
            <person name="Boulund F."/>
            <person name="Johnning A."/>
            <person name="Engstrand L."/>
            <person name="Kristiansson E."/>
            <person name="Moore E."/>
        </authorList>
    </citation>
    <scope>NUCLEOTIDE SEQUENCE [LARGE SCALE GENOMIC DNA]</scope>
    <source>
        <strain evidence="5">CCUG 4441</strain>
    </source>
</reference>
<dbReference type="Proteomes" id="UP000191025">
    <property type="component" value="Unassembled WGS sequence"/>
</dbReference>
<organism evidence="3 5">
    <name type="scientific">Moraxella lacunata</name>
    <dbReference type="NCBI Taxonomy" id="477"/>
    <lineage>
        <taxon>Bacteria</taxon>
        <taxon>Pseudomonadati</taxon>
        <taxon>Pseudomonadota</taxon>
        <taxon>Gammaproteobacteria</taxon>
        <taxon>Moraxellales</taxon>
        <taxon>Moraxellaceae</taxon>
        <taxon>Moraxella</taxon>
    </lineage>
</organism>
<evidence type="ECO:0000256" key="1">
    <source>
        <dbReference type="SAM" id="MobiDB-lite"/>
    </source>
</evidence>
<keyword evidence="2" id="KW-0812">Transmembrane</keyword>
<feature type="transmembrane region" description="Helical" evidence="2">
    <location>
        <begin position="126"/>
        <end position="144"/>
    </location>
</feature>
<keyword evidence="2" id="KW-1133">Transmembrane helix</keyword>
<dbReference type="Proteomes" id="UP000254107">
    <property type="component" value="Unassembled WGS sequence"/>
</dbReference>
<dbReference type="RefSeq" id="WP_079363906.1">
    <property type="nucleotide sequence ID" value="NZ_MXAN01000010.1"/>
</dbReference>
<dbReference type="EMBL" id="UGQC01000001">
    <property type="protein sequence ID" value="STZ01252.1"/>
    <property type="molecule type" value="Genomic_DNA"/>
</dbReference>